<feature type="region of interest" description="Disordered" evidence="1">
    <location>
        <begin position="37"/>
        <end position="82"/>
    </location>
</feature>
<sequence>MGGSLLSAILVLLLSDSVISHRVRRDGAAPGEAEAVQVPASHGSVEEFDSSPSLTHLQHGSPYAPGAYGGPVSPQRPPAPHSLAANVARKSDYPVRHPEDRPHFQKEAAAQTTKLPFGEPSSQLTEHPRLMGQFTIHPTQFHPTHSFFGCKFFGDCPGDVHVSSLPPTGTKTKATGSFADGSSVGSGILLADELRLPKHAGLALAGHGSTAEGCLKNCTEQGPTVTDAVVHDSTVSIPSRGSPPVANLQLAPAAAADDLRQRAGTLPQAMTVSTKGLDGTSKPPSLPDMQRGDGMAPGIPRSSEGLASTTVTTLGEDGSRNTELLTTAPTSEGIKAVHSTQDSTSSTAKLNNATVTSAPLTAAVEVLPHQGLENATERDSSGQTSRTASSNLSTVPPTLLPSRTETVTSSPTMPSNGPATLSQPVFEKTSSDLTTAPTMQSSVGSVQRSLLNETTAQTSRGTNGASPPSPTATESQTEDNSSRPSVNSVPT</sequence>
<evidence type="ECO:0000313" key="3">
    <source>
        <dbReference type="EMBL" id="JAT92778.1"/>
    </source>
</evidence>
<dbReference type="EMBL" id="GFAC01006410">
    <property type="protein sequence ID" value="JAT92778.1"/>
    <property type="molecule type" value="mRNA"/>
</dbReference>
<reference evidence="3" key="1">
    <citation type="journal article" date="2017" name="Front. Cell. Infect. Microbiol.">
        <title>The Distinct Transcriptional Response of the Midgut of Amblyomma sculptum and Amblyomma aureolatum Ticks to Rickettsia rickettsii Correlates to Their Differences in Susceptibility to Infection.</title>
        <authorList>
            <person name="Martins L.A."/>
            <person name="Galletti M.F.B.M."/>
            <person name="Ribeiro J.M."/>
            <person name="Fujita A."/>
            <person name="Costa F.B."/>
            <person name="Labruna M.B."/>
            <person name="Daffre S."/>
            <person name="Fogaca A.C."/>
        </authorList>
    </citation>
    <scope>NUCLEOTIDE SEQUENCE</scope>
</reference>
<proteinExistence type="evidence at transcript level"/>
<organism evidence="3">
    <name type="scientific">Amblyomma aureolatum</name>
    <dbReference type="NCBI Taxonomy" id="187763"/>
    <lineage>
        <taxon>Eukaryota</taxon>
        <taxon>Metazoa</taxon>
        <taxon>Ecdysozoa</taxon>
        <taxon>Arthropoda</taxon>
        <taxon>Chelicerata</taxon>
        <taxon>Arachnida</taxon>
        <taxon>Acari</taxon>
        <taxon>Parasitiformes</taxon>
        <taxon>Ixodida</taxon>
        <taxon>Ixodoidea</taxon>
        <taxon>Ixodidae</taxon>
        <taxon>Amblyomminae</taxon>
        <taxon>Amblyomma</taxon>
    </lineage>
</organism>
<keyword evidence="2" id="KW-0732">Signal</keyword>
<feature type="chain" id="PRO_5009115818" evidence="2">
    <location>
        <begin position="21"/>
        <end position="491"/>
    </location>
</feature>
<feature type="compositionally biased region" description="Polar residues" evidence="1">
    <location>
        <begin position="381"/>
        <end position="423"/>
    </location>
</feature>
<feature type="compositionally biased region" description="Polar residues" evidence="1">
    <location>
        <begin position="431"/>
        <end position="491"/>
    </location>
</feature>
<dbReference type="AlphaFoldDB" id="A0A1E1X0N1"/>
<feature type="non-terminal residue" evidence="3">
    <location>
        <position position="491"/>
    </location>
</feature>
<feature type="compositionally biased region" description="Low complexity" evidence="1">
    <location>
        <begin position="60"/>
        <end position="73"/>
    </location>
</feature>
<feature type="region of interest" description="Disordered" evidence="1">
    <location>
        <begin position="372"/>
        <end position="491"/>
    </location>
</feature>
<evidence type="ECO:0000256" key="1">
    <source>
        <dbReference type="SAM" id="MobiDB-lite"/>
    </source>
</evidence>
<feature type="signal peptide" evidence="2">
    <location>
        <begin position="1"/>
        <end position="20"/>
    </location>
</feature>
<accession>A0A1E1X0N1</accession>
<protein>
    <submittedName>
        <fullName evidence="3">Putative cell wall integrity and stress response component 4</fullName>
    </submittedName>
</protein>
<feature type="region of interest" description="Disordered" evidence="1">
    <location>
        <begin position="298"/>
        <end position="322"/>
    </location>
</feature>
<evidence type="ECO:0000256" key="2">
    <source>
        <dbReference type="SAM" id="SignalP"/>
    </source>
</evidence>
<name>A0A1E1X0N1_9ACAR</name>